<feature type="transmembrane region" description="Helical" evidence="2">
    <location>
        <begin position="380"/>
        <end position="402"/>
    </location>
</feature>
<keyword evidence="1" id="KW-0802">TPR repeat</keyword>
<name>A0ABZ2UBR7_9FLAO</name>
<evidence type="ECO:0000313" key="4">
    <source>
        <dbReference type="EMBL" id="WYZ18592.1"/>
    </source>
</evidence>
<keyword evidence="2" id="KW-0812">Transmembrane</keyword>
<proteinExistence type="predicted"/>
<keyword evidence="2" id="KW-1133">Transmembrane helix</keyword>
<gene>
    <name evidence="4" type="ORF">AABD74_15635</name>
</gene>
<dbReference type="InterPro" id="IPR019734">
    <property type="entry name" value="TPR_rpt"/>
</dbReference>
<feature type="domain" description="HTH araC/xylS-type" evidence="3">
    <location>
        <begin position="462"/>
        <end position="554"/>
    </location>
</feature>
<organism evidence="4 5">
    <name type="scientific">Flavobacterium soyae</name>
    <dbReference type="NCBI Taxonomy" id="2903098"/>
    <lineage>
        <taxon>Bacteria</taxon>
        <taxon>Pseudomonadati</taxon>
        <taxon>Bacteroidota</taxon>
        <taxon>Flavobacteriia</taxon>
        <taxon>Flavobacteriales</taxon>
        <taxon>Flavobacteriaceae</taxon>
        <taxon>Flavobacterium</taxon>
    </lineage>
</organism>
<keyword evidence="5" id="KW-1185">Reference proteome</keyword>
<dbReference type="PROSITE" id="PS50005">
    <property type="entry name" value="TPR"/>
    <property type="match status" value="1"/>
</dbReference>
<reference evidence="4 5" key="1">
    <citation type="submission" date="2024-03" db="EMBL/GenBank/DDBJ databases">
        <title>Flavobacterium soyae.</title>
        <authorList>
            <person name="Zheng W."/>
        </authorList>
    </citation>
    <scope>NUCLEOTIDE SEQUENCE [LARGE SCALE GENOMIC DNA]</scope>
    <source>
        <strain evidence="4 5">55</strain>
    </source>
</reference>
<protein>
    <submittedName>
        <fullName evidence="4">AraC family transcriptional regulator</fullName>
    </submittedName>
</protein>
<keyword evidence="2" id="KW-0472">Membrane</keyword>
<dbReference type="Proteomes" id="UP001623852">
    <property type="component" value="Chromosome"/>
</dbReference>
<dbReference type="PROSITE" id="PS01124">
    <property type="entry name" value="HTH_ARAC_FAMILY_2"/>
    <property type="match status" value="1"/>
</dbReference>
<dbReference type="InterPro" id="IPR011990">
    <property type="entry name" value="TPR-like_helical_dom_sf"/>
</dbReference>
<dbReference type="InterPro" id="IPR018060">
    <property type="entry name" value="HTH_AraC"/>
</dbReference>
<sequence length="563" mass="66939">MSKKHFMLVLICVFSWCEAQKNFQKHPDSLKRKSYEYLDEKIYELRNDSARSSVYMFEYLRKAKVEKNYKEIINGYQNLLHESPHSMRLIYADSMIYTAKKTNDKALIGSAYLSKGIVYYLLKKQNNALDNFITADSYISQTTDKYLIYKLKYHIALVKYYLGYYDEAISLLRECTDYFKSENSRAYLNSLHSLGLCYNRIGNYGLCSQTNTLGILECKRLDIKEMEVYFIHSQGINDFFQKNYASAIRNIESSIEELKDKKDFGNESVGYFYIGKSYWEVRQYEKALPYFEKVDQLFNARGYLRTDQREMYEVLIKHYKNQENRDLQLYYIDQLLKADKVLNETFKYLVGKINKEYNTQELMFEKQSLKNELVNKNFKYSLLTGFTSLLFLSFVVLTYRYYKNRKIYRQKFDEQMLQISASENKTKPRQKIEKPLLSDINPETVSTILNQLEKFEIDKKFLEKDWSLSKLSSSFRSNPTYLSSIIRHYKEKGFSEYINDLKIDFIISLLYNDKLVRNYTNKALAEEAGFSSTQRFATAFKAKTEMPTAYFIEQIKKKSDLKR</sequence>
<evidence type="ECO:0000256" key="1">
    <source>
        <dbReference type="PROSITE-ProRule" id="PRU00339"/>
    </source>
</evidence>
<dbReference type="SMART" id="SM00342">
    <property type="entry name" value="HTH_ARAC"/>
    <property type="match status" value="1"/>
</dbReference>
<evidence type="ECO:0000313" key="5">
    <source>
        <dbReference type="Proteomes" id="UP001623852"/>
    </source>
</evidence>
<dbReference type="RefSeq" id="WP_406843498.1">
    <property type="nucleotide sequence ID" value="NZ_CP150845.1"/>
</dbReference>
<feature type="repeat" description="TPR" evidence="1">
    <location>
        <begin position="268"/>
        <end position="301"/>
    </location>
</feature>
<dbReference type="Gene3D" id="1.25.40.10">
    <property type="entry name" value="Tetratricopeptide repeat domain"/>
    <property type="match status" value="2"/>
</dbReference>
<evidence type="ECO:0000256" key="2">
    <source>
        <dbReference type="SAM" id="Phobius"/>
    </source>
</evidence>
<evidence type="ECO:0000259" key="3">
    <source>
        <dbReference type="PROSITE" id="PS01124"/>
    </source>
</evidence>
<dbReference type="EMBL" id="CP150845">
    <property type="protein sequence ID" value="WYZ18592.1"/>
    <property type="molecule type" value="Genomic_DNA"/>
</dbReference>
<dbReference type="SUPFAM" id="SSF48452">
    <property type="entry name" value="TPR-like"/>
    <property type="match status" value="1"/>
</dbReference>
<dbReference type="Gene3D" id="1.10.10.60">
    <property type="entry name" value="Homeodomain-like"/>
    <property type="match status" value="2"/>
</dbReference>
<accession>A0ABZ2UBR7</accession>